<feature type="transmembrane region" description="Helical" evidence="1">
    <location>
        <begin position="98"/>
        <end position="127"/>
    </location>
</feature>
<feature type="transmembrane region" description="Helical" evidence="1">
    <location>
        <begin position="147"/>
        <end position="168"/>
    </location>
</feature>
<keyword evidence="1" id="KW-1133">Transmembrane helix</keyword>
<keyword evidence="3" id="KW-1185">Reference proteome</keyword>
<feature type="transmembrane region" description="Helical" evidence="1">
    <location>
        <begin position="59"/>
        <end position="77"/>
    </location>
</feature>
<dbReference type="PANTHER" id="PTHR37305:SF1">
    <property type="entry name" value="MEMBRANE PROTEIN"/>
    <property type="match status" value="1"/>
</dbReference>
<feature type="transmembrane region" description="Helical" evidence="1">
    <location>
        <begin position="233"/>
        <end position="253"/>
    </location>
</feature>
<keyword evidence="1" id="KW-0812">Transmembrane</keyword>
<keyword evidence="1" id="KW-0472">Membrane</keyword>
<reference evidence="3" key="1">
    <citation type="journal article" date="2019" name="Int. J. Syst. Evol. Microbiol.">
        <title>The Global Catalogue of Microorganisms (GCM) 10K type strain sequencing project: providing services to taxonomists for standard genome sequencing and annotation.</title>
        <authorList>
            <consortium name="The Broad Institute Genomics Platform"/>
            <consortium name="The Broad Institute Genome Sequencing Center for Infectious Disease"/>
            <person name="Wu L."/>
            <person name="Ma J."/>
        </authorList>
    </citation>
    <scope>NUCLEOTIDE SEQUENCE [LARGE SCALE GENOMIC DNA]</scope>
    <source>
        <strain evidence="3">CCUG 53270</strain>
    </source>
</reference>
<name>A0ABW3UZX4_9BACL</name>
<dbReference type="Pfam" id="PF12730">
    <property type="entry name" value="ABC2_membrane_4"/>
    <property type="match status" value="1"/>
</dbReference>
<dbReference type="PANTHER" id="PTHR37305">
    <property type="entry name" value="INTEGRAL MEMBRANE PROTEIN-RELATED"/>
    <property type="match status" value="1"/>
</dbReference>
<evidence type="ECO:0000313" key="3">
    <source>
        <dbReference type="Proteomes" id="UP001597180"/>
    </source>
</evidence>
<feature type="transmembrane region" description="Helical" evidence="1">
    <location>
        <begin position="17"/>
        <end position="39"/>
    </location>
</feature>
<evidence type="ECO:0000313" key="2">
    <source>
        <dbReference type="EMBL" id="MFD1225346.1"/>
    </source>
</evidence>
<gene>
    <name evidence="2" type="ORF">ACFQ4B_35220</name>
</gene>
<protein>
    <submittedName>
        <fullName evidence="2">ABC transporter permease</fullName>
    </submittedName>
</protein>
<organism evidence="2 3">
    <name type="scientific">Paenibacillus vulneris</name>
    <dbReference type="NCBI Taxonomy" id="1133364"/>
    <lineage>
        <taxon>Bacteria</taxon>
        <taxon>Bacillati</taxon>
        <taxon>Bacillota</taxon>
        <taxon>Bacilli</taxon>
        <taxon>Bacillales</taxon>
        <taxon>Paenibacillaceae</taxon>
        <taxon>Paenibacillus</taxon>
    </lineage>
</organism>
<comment type="caution">
    <text evidence="2">The sequence shown here is derived from an EMBL/GenBank/DDBJ whole genome shotgun (WGS) entry which is preliminary data.</text>
</comment>
<dbReference type="EMBL" id="JBHTLU010000058">
    <property type="protein sequence ID" value="MFD1225346.1"/>
    <property type="molecule type" value="Genomic_DNA"/>
</dbReference>
<proteinExistence type="predicted"/>
<sequence length="263" mass="29591">MRTLIYCELSRLWRQRWFWLVILVLPMFAYITGSHYLWINSLGENITSGMFLIVGLQENLFLSSNIVVAALAAALFTEEYRSGRLRLLFIRRYTRGQIFVSKLLALHITVLLLLLVLGICLAIVGFVRFPEEASGRWPVVIGYTAGYYTLAYATLAAIGSLFVCIAMYSKQVTFALGACMIYILATLLLDGLYLKFAALFSGLPYVRDVLAFMLVPYMQHTGLNKALSGETSMIGALPTIILLHIAVFTVIAYRRFVANDYVH</sequence>
<feature type="transmembrane region" description="Helical" evidence="1">
    <location>
        <begin position="175"/>
        <end position="194"/>
    </location>
</feature>
<dbReference type="Proteomes" id="UP001597180">
    <property type="component" value="Unassembled WGS sequence"/>
</dbReference>
<evidence type="ECO:0000256" key="1">
    <source>
        <dbReference type="SAM" id="Phobius"/>
    </source>
</evidence>
<accession>A0ABW3UZX4</accession>
<dbReference type="RefSeq" id="WP_345594129.1">
    <property type="nucleotide sequence ID" value="NZ_BAABJG010000052.1"/>
</dbReference>